<sequence length="90" mass="10252">MVVSLISVALKTLAFQYKTFDAANEVSACLVILVDRMSLDSPRSFALSLPIISSLKASMESCFRHNKNVIHKQFKVQRLFMMETDTFIMF</sequence>
<evidence type="ECO:0008006" key="3">
    <source>
        <dbReference type="Google" id="ProtNLM"/>
    </source>
</evidence>
<gene>
    <name evidence="1" type="ORF">CEXT_666421</name>
</gene>
<keyword evidence="2" id="KW-1185">Reference proteome</keyword>
<evidence type="ECO:0000313" key="2">
    <source>
        <dbReference type="Proteomes" id="UP001054945"/>
    </source>
</evidence>
<name>A0AAV4UTT6_CAEEX</name>
<evidence type="ECO:0000313" key="1">
    <source>
        <dbReference type="EMBL" id="GIY61315.1"/>
    </source>
</evidence>
<accession>A0AAV4UTT6</accession>
<dbReference type="Proteomes" id="UP001054945">
    <property type="component" value="Unassembled WGS sequence"/>
</dbReference>
<dbReference type="EMBL" id="BPLR01013451">
    <property type="protein sequence ID" value="GIY61315.1"/>
    <property type="molecule type" value="Genomic_DNA"/>
</dbReference>
<dbReference type="AlphaFoldDB" id="A0AAV4UTT6"/>
<organism evidence="1 2">
    <name type="scientific">Caerostris extrusa</name>
    <name type="common">Bark spider</name>
    <name type="synonym">Caerostris bankana</name>
    <dbReference type="NCBI Taxonomy" id="172846"/>
    <lineage>
        <taxon>Eukaryota</taxon>
        <taxon>Metazoa</taxon>
        <taxon>Ecdysozoa</taxon>
        <taxon>Arthropoda</taxon>
        <taxon>Chelicerata</taxon>
        <taxon>Arachnida</taxon>
        <taxon>Araneae</taxon>
        <taxon>Araneomorphae</taxon>
        <taxon>Entelegynae</taxon>
        <taxon>Araneoidea</taxon>
        <taxon>Araneidae</taxon>
        <taxon>Caerostris</taxon>
    </lineage>
</organism>
<reference evidence="1 2" key="1">
    <citation type="submission" date="2021-06" db="EMBL/GenBank/DDBJ databases">
        <title>Caerostris extrusa draft genome.</title>
        <authorList>
            <person name="Kono N."/>
            <person name="Arakawa K."/>
        </authorList>
    </citation>
    <scope>NUCLEOTIDE SEQUENCE [LARGE SCALE GENOMIC DNA]</scope>
</reference>
<protein>
    <recommendedName>
        <fullName evidence="3">Protein kinase domain-containing protein</fullName>
    </recommendedName>
</protein>
<comment type="caution">
    <text evidence="1">The sequence shown here is derived from an EMBL/GenBank/DDBJ whole genome shotgun (WGS) entry which is preliminary data.</text>
</comment>
<proteinExistence type="predicted"/>